<feature type="region of interest" description="Disordered" evidence="1">
    <location>
        <begin position="131"/>
        <end position="154"/>
    </location>
</feature>
<keyword evidence="3" id="KW-1185">Reference proteome</keyword>
<evidence type="ECO:0000313" key="2">
    <source>
        <dbReference type="EMBL" id="PIM52113.1"/>
    </source>
</evidence>
<sequence>MFCLATPLFRRGRKVPTEHHVTTTKGGRFRLTEGFDPTSRRTVRIARLVPLNGDRGLDNDELRPLWDATVIFASGAYWSVTGIEREEIDGTEVSLRQSWAMWELPPEVCEEIQSTINVGGQASVPLTLWGRTGVPAPPPARVDPRDHGAHNLHR</sequence>
<reference evidence="2 3" key="1">
    <citation type="submission" date="2017-11" db="EMBL/GenBank/DDBJ databases">
        <title>Draft genome sequence of Mitsuaria sp. HWN-4.</title>
        <authorList>
            <person name="Gundlapally S.R."/>
        </authorList>
    </citation>
    <scope>NUCLEOTIDE SEQUENCE [LARGE SCALE GENOMIC DNA]</scope>
    <source>
        <strain evidence="2 3">HWN-4</strain>
    </source>
</reference>
<dbReference type="RefSeq" id="WP_099862666.1">
    <property type="nucleotide sequence ID" value="NZ_PEOG01000045.1"/>
</dbReference>
<organism evidence="2 3">
    <name type="scientific">Roseateles chitinivorans</name>
    <dbReference type="NCBI Taxonomy" id="2917965"/>
    <lineage>
        <taxon>Bacteria</taxon>
        <taxon>Pseudomonadati</taxon>
        <taxon>Pseudomonadota</taxon>
        <taxon>Betaproteobacteria</taxon>
        <taxon>Burkholderiales</taxon>
        <taxon>Sphaerotilaceae</taxon>
        <taxon>Roseateles</taxon>
    </lineage>
</organism>
<feature type="compositionally biased region" description="Basic and acidic residues" evidence="1">
    <location>
        <begin position="142"/>
        <end position="154"/>
    </location>
</feature>
<dbReference type="Proteomes" id="UP000231501">
    <property type="component" value="Unassembled WGS sequence"/>
</dbReference>
<gene>
    <name evidence="2" type="ORF">CS062_16290</name>
</gene>
<evidence type="ECO:0000313" key="3">
    <source>
        <dbReference type="Proteomes" id="UP000231501"/>
    </source>
</evidence>
<dbReference type="EMBL" id="PEOG01000045">
    <property type="protein sequence ID" value="PIM52113.1"/>
    <property type="molecule type" value="Genomic_DNA"/>
</dbReference>
<proteinExistence type="predicted"/>
<protein>
    <submittedName>
        <fullName evidence="2">Uncharacterized protein</fullName>
    </submittedName>
</protein>
<accession>A0A2G9C6Q6</accession>
<evidence type="ECO:0000256" key="1">
    <source>
        <dbReference type="SAM" id="MobiDB-lite"/>
    </source>
</evidence>
<name>A0A2G9C6Q6_9BURK</name>
<comment type="caution">
    <text evidence="2">The sequence shown here is derived from an EMBL/GenBank/DDBJ whole genome shotgun (WGS) entry which is preliminary data.</text>
</comment>
<dbReference type="AlphaFoldDB" id="A0A2G9C6Q6"/>